<organism evidence="1 2">
    <name type="scientific">Thalassospira profundimaris</name>
    <dbReference type="NCBI Taxonomy" id="502049"/>
    <lineage>
        <taxon>Bacteria</taxon>
        <taxon>Pseudomonadati</taxon>
        <taxon>Pseudomonadota</taxon>
        <taxon>Alphaproteobacteria</taxon>
        <taxon>Rhodospirillales</taxon>
        <taxon>Thalassospiraceae</taxon>
        <taxon>Thalassospira</taxon>
    </lineage>
</organism>
<dbReference type="OrthoDB" id="10015853at2"/>
<proteinExistence type="predicted"/>
<dbReference type="AlphaFoldDB" id="A0A367XG07"/>
<comment type="caution">
    <text evidence="1">The sequence shown here is derived from an EMBL/GenBank/DDBJ whole genome shotgun (WGS) entry which is preliminary data.</text>
</comment>
<dbReference type="EMBL" id="JPWH01000005">
    <property type="protein sequence ID" value="RCK51701.1"/>
    <property type="molecule type" value="Genomic_DNA"/>
</dbReference>
<gene>
    <name evidence="1" type="ORF">TH25_08470</name>
</gene>
<accession>A0A367XG07</accession>
<name>A0A367XG07_9PROT</name>
<reference evidence="1 2" key="1">
    <citation type="submission" date="2014-07" db="EMBL/GenBank/DDBJ databases">
        <title>Draft genome sequence of Thalassospira profundimaris S25-3-2.</title>
        <authorList>
            <person name="Lai Q."/>
            <person name="Shao Z."/>
        </authorList>
    </citation>
    <scope>NUCLEOTIDE SEQUENCE [LARGE SCALE GENOMIC DNA]</scope>
    <source>
        <strain evidence="1 2">S25-3-2</strain>
    </source>
</reference>
<evidence type="ECO:0000313" key="1">
    <source>
        <dbReference type="EMBL" id="RCK51701.1"/>
    </source>
</evidence>
<sequence>MPILAPVAEGGAIALGGLSAAEVAVAGVAATAVVVSGLAVVDVIDDYLDTPASESEIDSVLSQAGDRSKAEQRRLRDCADCVWCMINIQAQGDYLPLRNRTDPQGVGPYLVNGRTVYVREGIIVAGATHEFAKDLANRSNFKQIERWDVLAKTIAYIQSQPPYGIPPSRDNRPGALDKYSRKVRYDINVFGTVNAFMA</sequence>
<protein>
    <submittedName>
        <fullName evidence="1">Uncharacterized protein</fullName>
    </submittedName>
</protein>
<evidence type="ECO:0000313" key="2">
    <source>
        <dbReference type="Proteomes" id="UP000252517"/>
    </source>
</evidence>
<dbReference type="RefSeq" id="WP_114087903.1">
    <property type="nucleotide sequence ID" value="NZ_JPWH01000005.1"/>
</dbReference>
<dbReference type="Proteomes" id="UP000252517">
    <property type="component" value="Unassembled WGS sequence"/>
</dbReference>